<dbReference type="EC" id="2.1.1.197" evidence="3 8"/>
<dbReference type="HAMAP" id="MF_00835">
    <property type="entry name" value="BioC"/>
    <property type="match status" value="1"/>
</dbReference>
<evidence type="ECO:0000256" key="3">
    <source>
        <dbReference type="ARBA" id="ARBA00012327"/>
    </source>
</evidence>
<protein>
    <recommendedName>
        <fullName evidence="3 8">Malonyl-[acyl-carrier protein] O-methyltransferase</fullName>
        <shortName evidence="8">Malonyl-ACP O-methyltransferase</shortName>
        <ecNumber evidence="3 8">2.1.1.197</ecNumber>
    </recommendedName>
    <alternativeName>
        <fullName evidence="8">Biotin synthesis protein BioC</fullName>
    </alternativeName>
</protein>
<proteinExistence type="inferred from homology"/>
<reference evidence="10 11" key="1">
    <citation type="submission" date="2018-09" db="EMBL/GenBank/DDBJ databases">
        <title>The draft genome of Acinetobacter sp. strains.</title>
        <authorList>
            <person name="Qin J."/>
            <person name="Feng Y."/>
            <person name="Zong Z."/>
        </authorList>
    </citation>
    <scope>NUCLEOTIDE SEQUENCE [LARGE SCALE GENOMIC DNA]</scope>
    <source>
        <strain evidence="10 11">WCHAc060005</strain>
    </source>
</reference>
<keyword evidence="7 8" id="KW-0093">Biotin biosynthesis</keyword>
<dbReference type="InterPro" id="IPR011814">
    <property type="entry name" value="BioC"/>
</dbReference>
<dbReference type="CDD" id="cd02440">
    <property type="entry name" value="AdoMet_MTases"/>
    <property type="match status" value="1"/>
</dbReference>
<dbReference type="InterPro" id="IPR050602">
    <property type="entry name" value="Malonyl-ACP_OMT"/>
</dbReference>
<dbReference type="RefSeq" id="WP_120375619.1">
    <property type="nucleotide sequence ID" value="NZ_RCHC01000018.1"/>
</dbReference>
<comment type="pathway">
    <text evidence="2 8">Cofactor biosynthesis; biotin biosynthesis.</text>
</comment>
<keyword evidence="11" id="KW-1185">Reference proteome</keyword>
<dbReference type="InterPro" id="IPR029063">
    <property type="entry name" value="SAM-dependent_MTases_sf"/>
</dbReference>
<dbReference type="PANTHER" id="PTHR13090">
    <property type="entry name" value="ARGININE-HYDROXYLASE NDUFAF5, MITOCHONDRIAL"/>
    <property type="match status" value="1"/>
</dbReference>
<organism evidence="10 11">
    <name type="scientific">Acinetobacter chengduensis</name>
    <dbReference type="NCBI Taxonomy" id="2420890"/>
    <lineage>
        <taxon>Bacteria</taxon>
        <taxon>Pseudomonadati</taxon>
        <taxon>Pseudomonadota</taxon>
        <taxon>Gammaproteobacteria</taxon>
        <taxon>Moraxellales</taxon>
        <taxon>Moraxellaceae</taxon>
        <taxon>Acinetobacter</taxon>
    </lineage>
</organism>
<dbReference type="NCBIfam" id="TIGR02072">
    <property type="entry name" value="BioC"/>
    <property type="match status" value="1"/>
</dbReference>
<dbReference type="PANTHER" id="PTHR13090:SF1">
    <property type="entry name" value="ARGININE-HYDROXYLASE NDUFAF5, MITOCHONDRIAL"/>
    <property type="match status" value="1"/>
</dbReference>
<evidence type="ECO:0000256" key="2">
    <source>
        <dbReference type="ARBA" id="ARBA00004746"/>
    </source>
</evidence>
<gene>
    <name evidence="8 10" type="primary">bioC</name>
    <name evidence="10" type="ORF">D9K81_14410</name>
</gene>
<dbReference type="InterPro" id="IPR013216">
    <property type="entry name" value="Methyltransf_11"/>
</dbReference>
<dbReference type="GO" id="GO:0102130">
    <property type="term" value="F:malonyl-CoA methyltransferase activity"/>
    <property type="evidence" value="ECO:0007669"/>
    <property type="project" value="UniProtKB-EC"/>
</dbReference>
<evidence type="ECO:0000259" key="9">
    <source>
        <dbReference type="Pfam" id="PF08241"/>
    </source>
</evidence>
<sequence length="262" mass="29946">MTQFEANKAQVALRFAQAGQSYTEHAVVQKQIAQQLLLLIQQYCPNLLNQPIDHVFEIGCGSGNLSHLLMQQLRIQHFSLNDLYAEVQQHFSEQHNLDWLIGDIEQLSFPTHLDLVASSSALQWIHDLDAIFQKVHDSLKTQGVFCFSSFGHQNLKEIKTLTGQGLSYLSLAELQNKLQLAGFEILHLSEQICPVYFQHPKQVLQHLKATGVTATASHFRWTKQSLASFYQAYQQFSHIDQLGQIQYSLSYHPIYCIARRLP</sequence>
<keyword evidence="6 8" id="KW-0949">S-adenosyl-L-methionine</keyword>
<dbReference type="GO" id="GO:0032259">
    <property type="term" value="P:methylation"/>
    <property type="evidence" value="ECO:0007669"/>
    <property type="project" value="UniProtKB-KW"/>
</dbReference>
<evidence type="ECO:0000256" key="8">
    <source>
        <dbReference type="HAMAP-Rule" id="MF_00835"/>
    </source>
</evidence>
<evidence type="ECO:0000256" key="5">
    <source>
        <dbReference type="ARBA" id="ARBA00022679"/>
    </source>
</evidence>
<evidence type="ECO:0000256" key="1">
    <source>
        <dbReference type="ARBA" id="ARBA00000852"/>
    </source>
</evidence>
<comment type="function">
    <text evidence="8">Converts the free carboxyl group of a malonyl-thioester to its methyl ester by transfer of a methyl group from S-adenosyl-L-methionine (SAM). It allows to synthesize pimeloyl-ACP via the fatty acid synthetic pathway.</text>
</comment>
<evidence type="ECO:0000256" key="6">
    <source>
        <dbReference type="ARBA" id="ARBA00022691"/>
    </source>
</evidence>
<comment type="catalytic activity">
    <reaction evidence="1 8">
        <text>malonyl-[ACP] + S-adenosyl-L-methionine = malonyl-[ACP] methyl ester + S-adenosyl-L-homocysteine</text>
        <dbReference type="Rhea" id="RHEA:17105"/>
        <dbReference type="Rhea" id="RHEA-COMP:9623"/>
        <dbReference type="Rhea" id="RHEA-COMP:9954"/>
        <dbReference type="ChEBI" id="CHEBI:57856"/>
        <dbReference type="ChEBI" id="CHEBI:59789"/>
        <dbReference type="ChEBI" id="CHEBI:78449"/>
        <dbReference type="ChEBI" id="CHEBI:78845"/>
        <dbReference type="EC" id="2.1.1.197"/>
    </reaction>
</comment>
<dbReference type="Gene3D" id="3.40.50.150">
    <property type="entry name" value="Vaccinia Virus protein VP39"/>
    <property type="match status" value="1"/>
</dbReference>
<feature type="domain" description="Methyltransferase type 11" evidence="9">
    <location>
        <begin position="57"/>
        <end position="147"/>
    </location>
</feature>
<name>A0ABX9TSW0_9GAMM</name>
<evidence type="ECO:0000313" key="10">
    <source>
        <dbReference type="EMBL" id="RLL19183.1"/>
    </source>
</evidence>
<keyword evidence="5 8" id="KW-0808">Transferase</keyword>
<comment type="caution">
    <text evidence="10">The sequence shown here is derived from an EMBL/GenBank/DDBJ whole genome shotgun (WGS) entry which is preliminary data.</text>
</comment>
<dbReference type="SUPFAM" id="SSF53335">
    <property type="entry name" value="S-adenosyl-L-methionine-dependent methyltransferases"/>
    <property type="match status" value="1"/>
</dbReference>
<keyword evidence="4 8" id="KW-0489">Methyltransferase</keyword>
<comment type="similarity">
    <text evidence="8">Belongs to the methyltransferase superfamily.</text>
</comment>
<dbReference type="Pfam" id="PF08241">
    <property type="entry name" value="Methyltransf_11"/>
    <property type="match status" value="1"/>
</dbReference>
<evidence type="ECO:0000256" key="4">
    <source>
        <dbReference type="ARBA" id="ARBA00022603"/>
    </source>
</evidence>
<evidence type="ECO:0000313" key="11">
    <source>
        <dbReference type="Proteomes" id="UP000280271"/>
    </source>
</evidence>
<dbReference type="EMBL" id="RCHC01000018">
    <property type="protein sequence ID" value="RLL19183.1"/>
    <property type="molecule type" value="Genomic_DNA"/>
</dbReference>
<evidence type="ECO:0000256" key="7">
    <source>
        <dbReference type="ARBA" id="ARBA00022756"/>
    </source>
</evidence>
<accession>A0ABX9TSW0</accession>
<dbReference type="Proteomes" id="UP000280271">
    <property type="component" value="Unassembled WGS sequence"/>
</dbReference>